<dbReference type="InterPro" id="IPR023375">
    <property type="entry name" value="ADC_dom_sf"/>
</dbReference>
<reference evidence="2 3" key="1">
    <citation type="submission" date="2017-10" db="EMBL/GenBank/DDBJ databases">
        <title>Sequencing the genomes of 1000 actinobacteria strains.</title>
        <authorList>
            <person name="Klenk H.-P."/>
        </authorList>
    </citation>
    <scope>NUCLEOTIDE SEQUENCE [LARGE SCALE GENOMIC DNA]</scope>
    <source>
        <strain evidence="2 3">DSM 46092</strain>
    </source>
</reference>
<feature type="compositionally biased region" description="Low complexity" evidence="1">
    <location>
        <begin position="176"/>
        <end position="308"/>
    </location>
</feature>
<organism evidence="2 3">
    <name type="scientific">Amycolatopsis sulphurea</name>
    <dbReference type="NCBI Taxonomy" id="76022"/>
    <lineage>
        <taxon>Bacteria</taxon>
        <taxon>Bacillati</taxon>
        <taxon>Actinomycetota</taxon>
        <taxon>Actinomycetes</taxon>
        <taxon>Pseudonocardiales</taxon>
        <taxon>Pseudonocardiaceae</taxon>
        <taxon>Amycolatopsis</taxon>
    </lineage>
</organism>
<accession>A0A2A9G0N6</accession>
<keyword evidence="3" id="KW-1185">Reference proteome</keyword>
<evidence type="ECO:0000256" key="1">
    <source>
        <dbReference type="SAM" id="MobiDB-lite"/>
    </source>
</evidence>
<evidence type="ECO:0000313" key="2">
    <source>
        <dbReference type="EMBL" id="PFG56723.1"/>
    </source>
</evidence>
<gene>
    <name evidence="2" type="ORF">ATK36_0243</name>
</gene>
<evidence type="ECO:0000313" key="3">
    <source>
        <dbReference type="Proteomes" id="UP000243542"/>
    </source>
</evidence>
<feature type="region of interest" description="Disordered" evidence="1">
    <location>
        <begin position="176"/>
        <end position="319"/>
    </location>
</feature>
<dbReference type="SUPFAM" id="SSF160104">
    <property type="entry name" value="Acetoacetate decarboxylase-like"/>
    <property type="match status" value="1"/>
</dbReference>
<dbReference type="GO" id="GO:0016829">
    <property type="term" value="F:lyase activity"/>
    <property type="evidence" value="ECO:0007669"/>
    <property type="project" value="InterPro"/>
</dbReference>
<dbReference type="Pfam" id="PF06314">
    <property type="entry name" value="ADC"/>
    <property type="match status" value="1"/>
</dbReference>
<comment type="caution">
    <text evidence="2">The sequence shown here is derived from an EMBL/GenBank/DDBJ whole genome shotgun (WGS) entry which is preliminary data.</text>
</comment>
<proteinExistence type="predicted"/>
<dbReference type="AlphaFoldDB" id="A0A2A9G0N6"/>
<protein>
    <submittedName>
        <fullName evidence="2">Acetoacetate decarboxylase</fullName>
    </submittedName>
</protein>
<dbReference type="Proteomes" id="UP000243542">
    <property type="component" value="Unassembled WGS sequence"/>
</dbReference>
<sequence>MAQATVRTAVTAVPEAGSVSGYPPEPWRLTGDACLSMWRLPVDDVPGLPAGAEPILIAGHASVFTAWIDYRPPGQLSYHELLCAVAVHGRGLAASITQIWVDSEISRDGGRALWGIPKDLASFGFTGGRTFTAATGITTDTDTVTATSAAATETATADTGTPDTPATYTATADTAATATDDPAPTHTVSTAATGTAAHTPAARTATAAPATGSPTSTPTVPTAATDAAATDTAATNTATTGTAAAEGTTADTTATGKGTTHPPTTGTDTTRTTTAHPDTTHTTATHPDTTHTTATHPDTTHTTATHPEPTQPDPTHPAPTGIWIATAAFTPRAGLPFPLPARFEIAQTLGGRLTRTPVRWRARPSLAAADWAVNPAGPLGHLAGKRPVVSAVLRGFTLEFGPREASTSRSE</sequence>
<name>A0A2A9G0N6_9PSEU</name>
<dbReference type="Gene3D" id="2.40.400.10">
    <property type="entry name" value="Acetoacetate decarboxylase-like"/>
    <property type="match status" value="1"/>
</dbReference>
<dbReference type="InterPro" id="IPR010451">
    <property type="entry name" value="Acetoacetate_decarboxylase"/>
</dbReference>
<dbReference type="EMBL" id="PDJK01000001">
    <property type="protein sequence ID" value="PFG56723.1"/>
    <property type="molecule type" value="Genomic_DNA"/>
</dbReference>